<evidence type="ECO:0000313" key="2">
    <source>
        <dbReference type="Proteomes" id="UP000188637"/>
    </source>
</evidence>
<protein>
    <submittedName>
        <fullName evidence="1">Uncharacterized protein</fullName>
    </submittedName>
</protein>
<dbReference type="EMBL" id="LJHD01000127">
    <property type="protein sequence ID" value="ONI43995.1"/>
    <property type="molecule type" value="Genomic_DNA"/>
</dbReference>
<gene>
    <name evidence="1" type="ORF">AN640_05885</name>
</gene>
<name>A0ACC8XHV9_9FIRM</name>
<accession>A0ACC8XHV9</accession>
<keyword evidence="2" id="KW-1185">Reference proteome</keyword>
<reference evidence="1" key="1">
    <citation type="submission" date="2016-08" db="EMBL/GenBank/DDBJ databases">
        <authorList>
            <person name="Ngugi D.K."/>
            <person name="Miyake S."/>
            <person name="Stingl U."/>
        </authorList>
    </citation>
    <scope>NUCLEOTIDE SEQUENCE</scope>
    <source>
        <strain evidence="1">SCG-D08WGA-EpuloA1</strain>
    </source>
</reference>
<comment type="caution">
    <text evidence="1">The sequence shown here is derived from an EMBL/GenBank/DDBJ whole genome shotgun (WGS) entry which is preliminary data.</text>
</comment>
<sequence length="386" mass="44670">MIDTRFTILGMTGAGKTCYLLGMYYELCAGLQGYTMITDEDKSTELRSQYLKILDKSLGINRFPAGTDSATKYEFELQYCYDPIISFGYDDYAGGILTKKNSGDLDEYEEFKNSLNSSSVLFICIDGSLLDGDNKEEKIRKVRTNCSNIINEFISDYKKNNHKLPPISLVITKYDICEETTSKEDLEMIMKEAFNPLFIPQEEGTCTVSIIPVSLGAGICSDDNKGELQPINIHIPIFFGIYFALHDKLKRCNEELTRITSLIDTKRFTISNLTVDNMRYERERMEAKDGFMLWGRSKKIRSIEHHYESNLNKKRELELDLKNLQEQRDLEMNRINITDQNQKRLALELESNNLLIYYNGNKDSFENIIKRRNTIWKYPISSILEL</sequence>
<proteinExistence type="predicted"/>
<dbReference type="Proteomes" id="UP000188637">
    <property type="component" value="Unassembled WGS sequence"/>
</dbReference>
<evidence type="ECO:0000313" key="1">
    <source>
        <dbReference type="EMBL" id="ONI43995.1"/>
    </source>
</evidence>
<organism evidence="1 2">
    <name type="scientific">Candidatus Epulonipiscium fishelsonii</name>
    <dbReference type="NCBI Taxonomy" id="77094"/>
    <lineage>
        <taxon>Bacteria</taxon>
        <taxon>Bacillati</taxon>
        <taxon>Bacillota</taxon>
        <taxon>Clostridia</taxon>
        <taxon>Lachnospirales</taxon>
        <taxon>Lachnospiraceae</taxon>
        <taxon>Candidatus Epulonipiscium</taxon>
    </lineage>
</organism>